<feature type="domain" description="Agd3 deacetylase" evidence="2">
    <location>
        <begin position="320"/>
        <end position="687"/>
    </location>
</feature>
<evidence type="ECO:0000259" key="2">
    <source>
        <dbReference type="Pfam" id="PF25115"/>
    </source>
</evidence>
<dbReference type="AlphaFoldDB" id="A0A9N9LXJ9"/>
<evidence type="ECO:0000313" key="5">
    <source>
        <dbReference type="EMBL" id="CAG8982808.1"/>
    </source>
</evidence>
<dbReference type="OrthoDB" id="2113314at2759"/>
<feature type="signal peptide" evidence="1">
    <location>
        <begin position="1"/>
        <end position="23"/>
    </location>
</feature>
<evidence type="ECO:0000259" key="3">
    <source>
        <dbReference type="Pfam" id="PF25116"/>
    </source>
</evidence>
<keyword evidence="6" id="KW-1185">Reference proteome</keyword>
<sequence>MLALQLRAYLALTFAICLSFVHGCYDHRLNPRRSADEDPINNDQSIVPKHTILAPLVDLDVGPITVSVNTSSAVTASQEFAPPSPFAAASVSSTVLVIARDKSSAYSAYSGLNDLGIPYSVLLVPANGASLPKLNDSVTQGNFGLIVVQSEVSYLNTKTGEYTSALTDQQWASIYAYQVSFGVRLVRLDVTPSASTGTVSIGGCCSKGDQQVSISNDTGFTTAGLKIAAGVTTTGLWHYLANITDSSIATEFAQFSTATADGFKTKSTAGVINRTKGREQMVFFIGFSTDWSVTSNFLQHAWIHWGTRGLYSGYRRAMMTPQVDDMFLETPLFDAPTTNFRLLPEDLDMHVQWMDSVRSTLNSGSDWFIEIGHNGNGNIEDSEKRREAASCRPGPIEYADQVDTPIEFVKPLGSGTDLWPATLTEYPKYSTSCTGNDELLNWFQDSSNLNAFAHVSHTFTHEDLNNATYADTYKEITWNTAWMKDVGISKAKRFSPIGLIPPAITGMHNGDAIKGWVDAGIKNVVGDNTRSILLNQARSHISLLFTHMLTSTFSKMSIGHSSQQLQQMATKCDLPDCTTAEWKQYSAGNGTFTDLLALEQSVNVRHLLGLHHDAFMFHQANMRVSDVDDITINGVRGQYSLLVAWVETVVPEFVRLVKWPLVSKKHDDLAASFLSRMNRDACKPNISWIIDNSRQTITGATVSAGNMSCPEKLPFTFPTAVTDTQGATKEQLGSDPLTLWVVLSGKPITFTFTTPIPIYG</sequence>
<evidence type="ECO:0008006" key="7">
    <source>
        <dbReference type="Google" id="ProtNLM"/>
    </source>
</evidence>
<dbReference type="PANTHER" id="PTHR31002">
    <property type="entry name" value="SERIPAUPERIN"/>
    <property type="match status" value="1"/>
</dbReference>
<dbReference type="InterPro" id="IPR056826">
    <property type="entry name" value="Agd3_CE"/>
</dbReference>
<reference evidence="5" key="1">
    <citation type="submission" date="2021-07" db="EMBL/GenBank/DDBJ databases">
        <authorList>
            <person name="Durling M."/>
        </authorList>
    </citation>
    <scope>NUCLEOTIDE SEQUENCE</scope>
</reference>
<dbReference type="Pfam" id="PF25116">
    <property type="entry name" value="CBM87_Agd3"/>
    <property type="match status" value="1"/>
</dbReference>
<dbReference type="InterPro" id="IPR050788">
    <property type="entry name" value="Yeast_SRP1/TIP1_CWP"/>
</dbReference>
<dbReference type="EMBL" id="CAJVRM010000684">
    <property type="protein sequence ID" value="CAG8982808.1"/>
    <property type="molecule type" value="Genomic_DNA"/>
</dbReference>
<evidence type="ECO:0000313" key="6">
    <source>
        <dbReference type="Proteomes" id="UP000701801"/>
    </source>
</evidence>
<evidence type="ECO:0000259" key="4">
    <source>
        <dbReference type="Pfam" id="PF25117"/>
    </source>
</evidence>
<name>A0A9N9LXJ9_9HELO</name>
<dbReference type="Pfam" id="PF25115">
    <property type="entry name" value="Agd3_CE"/>
    <property type="match status" value="1"/>
</dbReference>
<gene>
    <name evidence="5" type="ORF">HYALB_00001089</name>
</gene>
<feature type="chain" id="PRO_5040196910" description="Extracellular serine-rich protein" evidence="1">
    <location>
        <begin position="24"/>
        <end position="760"/>
    </location>
</feature>
<proteinExistence type="predicted"/>
<accession>A0A9N9LXJ9</accession>
<protein>
    <recommendedName>
        <fullName evidence="7">Extracellular serine-rich protein</fullName>
    </recommendedName>
</protein>
<keyword evidence="1" id="KW-0732">Signal</keyword>
<dbReference type="InterPro" id="IPR056827">
    <property type="entry name" value="CBM87_Agd3"/>
</dbReference>
<comment type="caution">
    <text evidence="5">The sequence shown here is derived from an EMBL/GenBank/DDBJ whole genome shotgun (WGS) entry which is preliminary data.</text>
</comment>
<dbReference type="InterPro" id="IPR056825">
    <property type="entry name" value="Agd3_C"/>
</dbReference>
<evidence type="ECO:0000256" key="1">
    <source>
        <dbReference type="SAM" id="SignalP"/>
    </source>
</evidence>
<organism evidence="5 6">
    <name type="scientific">Hymenoscyphus albidus</name>
    <dbReference type="NCBI Taxonomy" id="595503"/>
    <lineage>
        <taxon>Eukaryota</taxon>
        <taxon>Fungi</taxon>
        <taxon>Dikarya</taxon>
        <taxon>Ascomycota</taxon>
        <taxon>Pezizomycotina</taxon>
        <taxon>Leotiomycetes</taxon>
        <taxon>Helotiales</taxon>
        <taxon>Helotiaceae</taxon>
        <taxon>Hymenoscyphus</taxon>
    </lineage>
</organism>
<dbReference type="Pfam" id="PF25117">
    <property type="entry name" value="Agd3_C"/>
    <property type="match status" value="1"/>
</dbReference>
<dbReference type="PANTHER" id="PTHR31002:SF34">
    <property type="entry name" value="CELL WALL PROTEIN CWP1-RELATED"/>
    <property type="match status" value="1"/>
</dbReference>
<dbReference type="Proteomes" id="UP000701801">
    <property type="component" value="Unassembled WGS sequence"/>
</dbReference>
<feature type="domain" description="Agd3 CBM87" evidence="3">
    <location>
        <begin position="91"/>
        <end position="305"/>
    </location>
</feature>
<feature type="domain" description="Agd3 C-terminal" evidence="4">
    <location>
        <begin position="693"/>
        <end position="756"/>
    </location>
</feature>